<evidence type="ECO:0000313" key="2">
    <source>
        <dbReference type="EMBL" id="KIM49963.1"/>
    </source>
</evidence>
<evidence type="ECO:0000313" key="3">
    <source>
        <dbReference type="Proteomes" id="UP000053989"/>
    </source>
</evidence>
<gene>
    <name evidence="2" type="ORF">SCLCIDRAFT_39384</name>
</gene>
<keyword evidence="3" id="KW-1185">Reference proteome</keyword>
<accession>A0A0C2YJM0</accession>
<dbReference type="OrthoDB" id="2430314at2759"/>
<feature type="non-terminal residue" evidence="2">
    <location>
        <position position="66"/>
    </location>
</feature>
<dbReference type="STRING" id="1036808.A0A0C2YJM0"/>
<dbReference type="InParanoid" id="A0A0C2YJM0"/>
<dbReference type="InterPro" id="IPR058353">
    <property type="entry name" value="DUF8040"/>
</dbReference>
<organism evidence="2 3">
    <name type="scientific">Scleroderma citrinum Foug A</name>
    <dbReference type="NCBI Taxonomy" id="1036808"/>
    <lineage>
        <taxon>Eukaryota</taxon>
        <taxon>Fungi</taxon>
        <taxon>Dikarya</taxon>
        <taxon>Basidiomycota</taxon>
        <taxon>Agaricomycotina</taxon>
        <taxon>Agaricomycetes</taxon>
        <taxon>Agaricomycetidae</taxon>
        <taxon>Boletales</taxon>
        <taxon>Sclerodermatineae</taxon>
        <taxon>Sclerodermataceae</taxon>
        <taxon>Scleroderma</taxon>
    </lineage>
</organism>
<feature type="domain" description="DUF8040" evidence="1">
    <location>
        <begin position="6"/>
        <end position="66"/>
    </location>
</feature>
<reference evidence="2 3" key="1">
    <citation type="submission" date="2014-04" db="EMBL/GenBank/DDBJ databases">
        <authorList>
            <consortium name="DOE Joint Genome Institute"/>
            <person name="Kuo A."/>
            <person name="Kohler A."/>
            <person name="Nagy L.G."/>
            <person name="Floudas D."/>
            <person name="Copeland A."/>
            <person name="Barry K.W."/>
            <person name="Cichocki N."/>
            <person name="Veneault-Fourrey C."/>
            <person name="LaButti K."/>
            <person name="Lindquist E.A."/>
            <person name="Lipzen A."/>
            <person name="Lundell T."/>
            <person name="Morin E."/>
            <person name="Murat C."/>
            <person name="Sun H."/>
            <person name="Tunlid A."/>
            <person name="Henrissat B."/>
            <person name="Grigoriev I.V."/>
            <person name="Hibbett D.S."/>
            <person name="Martin F."/>
            <person name="Nordberg H.P."/>
            <person name="Cantor M.N."/>
            <person name="Hua S.X."/>
        </authorList>
    </citation>
    <scope>NUCLEOTIDE SEQUENCE [LARGE SCALE GENOMIC DNA]</scope>
    <source>
        <strain evidence="2 3">Foug A</strain>
    </source>
</reference>
<feature type="non-terminal residue" evidence="2">
    <location>
        <position position="1"/>
    </location>
</feature>
<evidence type="ECO:0000259" key="1">
    <source>
        <dbReference type="Pfam" id="PF26138"/>
    </source>
</evidence>
<dbReference type="AlphaFoldDB" id="A0A0C2YJM0"/>
<dbReference type="Proteomes" id="UP000053989">
    <property type="component" value="Unassembled WGS sequence"/>
</dbReference>
<dbReference type="EMBL" id="KN822919">
    <property type="protein sequence ID" value="KIM49963.1"/>
    <property type="molecule type" value="Genomic_DNA"/>
</dbReference>
<protein>
    <recommendedName>
        <fullName evidence="1">DUF8040 domain-containing protein</fullName>
    </recommendedName>
</protein>
<dbReference type="HOGENOM" id="CLU_171507_1_1_1"/>
<proteinExistence type="predicted"/>
<reference evidence="3" key="2">
    <citation type="submission" date="2015-01" db="EMBL/GenBank/DDBJ databases">
        <title>Evolutionary Origins and Diversification of the Mycorrhizal Mutualists.</title>
        <authorList>
            <consortium name="DOE Joint Genome Institute"/>
            <consortium name="Mycorrhizal Genomics Consortium"/>
            <person name="Kohler A."/>
            <person name="Kuo A."/>
            <person name="Nagy L.G."/>
            <person name="Floudas D."/>
            <person name="Copeland A."/>
            <person name="Barry K.W."/>
            <person name="Cichocki N."/>
            <person name="Veneault-Fourrey C."/>
            <person name="LaButti K."/>
            <person name="Lindquist E.A."/>
            <person name="Lipzen A."/>
            <person name="Lundell T."/>
            <person name="Morin E."/>
            <person name="Murat C."/>
            <person name="Riley R."/>
            <person name="Ohm R."/>
            <person name="Sun H."/>
            <person name="Tunlid A."/>
            <person name="Henrissat B."/>
            <person name="Grigoriev I.V."/>
            <person name="Hibbett D.S."/>
            <person name="Martin F."/>
        </authorList>
    </citation>
    <scope>NUCLEOTIDE SEQUENCE [LARGE SCALE GENOMIC DNA]</scope>
    <source>
        <strain evidence="3">Foug A</strain>
    </source>
</reference>
<name>A0A0C2YJM0_9AGAM</name>
<sequence length="66" mass="7765">PEPYHTSALSGEAWLIELLLGHLEWIHRKLGVHAHVFTRLVDELCELKHDDSKFVSLKEQVRIFLY</sequence>
<dbReference type="Pfam" id="PF26138">
    <property type="entry name" value="DUF8040"/>
    <property type="match status" value="1"/>
</dbReference>